<evidence type="ECO:0000256" key="8">
    <source>
        <dbReference type="ARBA" id="ARBA00022490"/>
    </source>
</evidence>
<dbReference type="InterPro" id="IPR020828">
    <property type="entry name" value="GlycerAld_3-P_DH_NAD(P)-bd"/>
</dbReference>
<evidence type="ECO:0000256" key="19">
    <source>
        <dbReference type="ARBA" id="ARBA00048005"/>
    </source>
</evidence>
<keyword evidence="15" id="KW-0206">Cytoskeleton</keyword>
<dbReference type="CDD" id="cd05214">
    <property type="entry name" value="GAPDH_I_N"/>
    <property type="match status" value="1"/>
</dbReference>
<keyword evidence="16" id="KW-0539">Nucleus</keyword>
<dbReference type="GO" id="GO:0051287">
    <property type="term" value="F:NAD binding"/>
    <property type="evidence" value="ECO:0007669"/>
    <property type="project" value="InterPro"/>
</dbReference>
<evidence type="ECO:0000256" key="6">
    <source>
        <dbReference type="ARBA" id="ARBA00013119"/>
    </source>
</evidence>
<dbReference type="InterPro" id="IPR036291">
    <property type="entry name" value="NAD(P)-bd_dom_sf"/>
</dbReference>
<evidence type="ECO:0000313" key="23">
    <source>
        <dbReference type="Proteomes" id="UP000319801"/>
    </source>
</evidence>
<dbReference type="GO" id="GO:0006915">
    <property type="term" value="P:apoptotic process"/>
    <property type="evidence" value="ECO:0007669"/>
    <property type="project" value="UniProtKB-KW"/>
</dbReference>
<dbReference type="Gene3D" id="3.40.50.720">
    <property type="entry name" value="NAD(P)-binding Rossmann-like Domain"/>
    <property type="match status" value="2"/>
</dbReference>
<keyword evidence="23" id="KW-1185">Reference proteome</keyword>
<keyword evidence="10" id="KW-0053">Apoptosis</keyword>
<dbReference type="SUPFAM" id="SSF51735">
    <property type="entry name" value="NAD(P)-binding Rossmann-fold domains"/>
    <property type="match status" value="1"/>
</dbReference>
<keyword evidence="11" id="KW-0702">S-nitrosylation</keyword>
<keyword evidence="9" id="KW-0808">Transferase</keyword>
<dbReference type="Pfam" id="PF00044">
    <property type="entry name" value="Gp_dh_N"/>
    <property type="match status" value="1"/>
</dbReference>
<dbReference type="InterPro" id="IPR020829">
    <property type="entry name" value="GlycerAld_3-P_DH_cat"/>
</dbReference>
<dbReference type="FunFam" id="3.40.50.720:FF:001161">
    <property type="entry name" value="Glyceraldehyde-3-phosphate dehydrogenase"/>
    <property type="match status" value="1"/>
</dbReference>
<evidence type="ECO:0000256" key="3">
    <source>
        <dbReference type="ARBA" id="ARBA00004514"/>
    </source>
</evidence>
<feature type="chain" id="PRO_5022062495" description="Glyceraldehyde-3-phosphate dehydrogenase" evidence="20">
    <location>
        <begin position="22"/>
        <end position="422"/>
    </location>
</feature>
<dbReference type="GO" id="GO:0005856">
    <property type="term" value="C:cytoskeleton"/>
    <property type="evidence" value="ECO:0007669"/>
    <property type="project" value="UniProtKB-SubCell"/>
</dbReference>
<dbReference type="SUPFAM" id="SSF55347">
    <property type="entry name" value="Glyceraldehyde-3-phosphate dehydrogenase-like, C-terminal domain"/>
    <property type="match status" value="1"/>
</dbReference>
<sequence length="422" mass="46137">MLHSAVLVALLLLGPLQPSHSRSLHTPERAVQVIEQFLERYNDLLSLDDLDNLTSDQSEEPIQVFNSGIKVAENPKWIDVPVQNENSWVRLLKGALANQKRALSDRSRREDKTKADNMVKVGINGFGRIGRLVTRAAFHSKKVEIVAINDPFIDLDYMVYMFQYDSTHGRFKGEVKAEGGKLIVDGHSITVFSERDPTNIKWGAAGAEYVVESTGVFTTIEKASAHLKGGAKRVIISAPSADAPMFVMGVNHEKYDNSLKVVSTVHAITATQKTVDGPSGKLWRDGRGASQNIIPASTGAAKAVGKVIPELNGKLTGMAFRVPTPNVSVVDLTVRLEKPAKYDDIKKVVKAAADGPMKGILGYTEHQVVSTDFNGDSHSSIFDAGAGIALNDHFVKLVTWYDNEFGYSNRVCDLMAFMATKE</sequence>
<comment type="subcellular location">
    <subcellularLocation>
        <location evidence="2">Cytoplasm</location>
        <location evidence="2">Cytoskeleton</location>
    </subcellularLocation>
    <subcellularLocation>
        <location evidence="3">Cytoplasm</location>
        <location evidence="3">Cytosol</location>
    </subcellularLocation>
    <subcellularLocation>
        <location evidence="1">Nucleus</location>
    </subcellularLocation>
</comment>
<dbReference type="GO" id="GO:0016740">
    <property type="term" value="F:transferase activity"/>
    <property type="evidence" value="ECO:0007669"/>
    <property type="project" value="UniProtKB-KW"/>
</dbReference>
<dbReference type="EC" id="1.2.1.12" evidence="6"/>
<evidence type="ECO:0000256" key="5">
    <source>
        <dbReference type="ARBA" id="ARBA00007406"/>
    </source>
</evidence>
<evidence type="ECO:0000313" key="22">
    <source>
        <dbReference type="EMBL" id="TSK34823.1"/>
    </source>
</evidence>
<evidence type="ECO:0000256" key="16">
    <source>
        <dbReference type="ARBA" id="ARBA00023242"/>
    </source>
</evidence>
<organism evidence="22 23">
    <name type="scientific">Bagarius yarrelli</name>
    <name type="common">Goonch</name>
    <name type="synonym">Bagrus yarrelli</name>
    <dbReference type="NCBI Taxonomy" id="175774"/>
    <lineage>
        <taxon>Eukaryota</taxon>
        <taxon>Metazoa</taxon>
        <taxon>Chordata</taxon>
        <taxon>Craniata</taxon>
        <taxon>Vertebrata</taxon>
        <taxon>Euteleostomi</taxon>
        <taxon>Actinopterygii</taxon>
        <taxon>Neopterygii</taxon>
        <taxon>Teleostei</taxon>
        <taxon>Ostariophysi</taxon>
        <taxon>Siluriformes</taxon>
        <taxon>Sisoridae</taxon>
        <taxon>Sisorinae</taxon>
        <taxon>Bagarius</taxon>
    </lineage>
</organism>
<gene>
    <name evidence="22" type="ORF">Baya_4431</name>
</gene>
<dbReference type="FunFam" id="3.30.360.10:FF:000001">
    <property type="entry name" value="Glyceraldehyde-3-phosphate dehydrogenase"/>
    <property type="match status" value="1"/>
</dbReference>
<dbReference type="CDD" id="cd18126">
    <property type="entry name" value="GAPDH_I_C"/>
    <property type="match status" value="1"/>
</dbReference>
<dbReference type="OrthoDB" id="1152826at2759"/>
<dbReference type="EMBL" id="VCAZ01000010">
    <property type="protein sequence ID" value="TSK34823.1"/>
    <property type="molecule type" value="Genomic_DNA"/>
</dbReference>
<evidence type="ECO:0000256" key="17">
    <source>
        <dbReference type="ARBA" id="ARBA00031890"/>
    </source>
</evidence>
<dbReference type="GO" id="GO:0006096">
    <property type="term" value="P:glycolytic process"/>
    <property type="evidence" value="ECO:0007669"/>
    <property type="project" value="UniProtKB-KW"/>
</dbReference>
<feature type="domain" description="Glyceraldehyde 3-phosphate dehydrogenase NAD(P) binding" evidence="21">
    <location>
        <begin position="119"/>
        <end position="263"/>
    </location>
</feature>
<name>A0A556TQ53_BAGYA</name>
<keyword evidence="8" id="KW-0963">Cytoplasm</keyword>
<dbReference type="Gene3D" id="3.30.360.10">
    <property type="entry name" value="Dihydrodipicolinate Reductase, domain 2"/>
    <property type="match status" value="1"/>
</dbReference>
<evidence type="ECO:0000256" key="11">
    <source>
        <dbReference type="ARBA" id="ARBA00022799"/>
    </source>
</evidence>
<evidence type="ECO:0000256" key="14">
    <source>
        <dbReference type="ARBA" id="ARBA00023152"/>
    </source>
</evidence>
<keyword evidence="12" id="KW-0560">Oxidoreductase</keyword>
<keyword evidence="20" id="KW-0732">Signal</keyword>
<dbReference type="GO" id="GO:0005634">
    <property type="term" value="C:nucleus"/>
    <property type="evidence" value="ECO:0007669"/>
    <property type="project" value="UniProtKB-SubCell"/>
</dbReference>
<accession>A0A556TQ53</accession>
<dbReference type="AlphaFoldDB" id="A0A556TQ53"/>
<comment type="catalytic activity">
    <reaction evidence="19">
        <text>S-nitroso-L-cysteinyl-[GAPDH] + L-cysteinyl-[protein] = L-cysteinyl-[GAPDH] + S-nitroso-L-cysteinyl-[protein]</text>
        <dbReference type="Rhea" id="RHEA:66684"/>
        <dbReference type="Rhea" id="RHEA-COMP:10131"/>
        <dbReference type="Rhea" id="RHEA-COMP:17089"/>
        <dbReference type="Rhea" id="RHEA-COMP:17090"/>
        <dbReference type="Rhea" id="RHEA-COMP:17091"/>
        <dbReference type="ChEBI" id="CHEBI:29950"/>
        <dbReference type="ChEBI" id="CHEBI:149494"/>
    </reaction>
    <physiologicalReaction direction="left-to-right" evidence="19">
        <dbReference type="Rhea" id="RHEA:66685"/>
    </physiologicalReaction>
</comment>
<dbReference type="Pfam" id="PF02800">
    <property type="entry name" value="Gp_dh_C"/>
    <property type="match status" value="1"/>
</dbReference>
<feature type="signal peptide" evidence="20">
    <location>
        <begin position="1"/>
        <end position="21"/>
    </location>
</feature>
<comment type="similarity">
    <text evidence="5">Belongs to the glyceraldehyde-3-phosphate dehydrogenase family.</text>
</comment>
<evidence type="ECO:0000259" key="21">
    <source>
        <dbReference type="SMART" id="SM00846"/>
    </source>
</evidence>
<dbReference type="InterPro" id="IPR020831">
    <property type="entry name" value="GlycerAld/Erythrose_P_DH"/>
</dbReference>
<dbReference type="PANTHER" id="PTHR10836:SF111">
    <property type="entry name" value="GLYCERALDEHYDE-3-PHOSPHATE DEHYDROGENASE"/>
    <property type="match status" value="1"/>
</dbReference>
<dbReference type="SMART" id="SM00846">
    <property type="entry name" value="Gp_dh_N"/>
    <property type="match status" value="1"/>
</dbReference>
<evidence type="ECO:0000256" key="13">
    <source>
        <dbReference type="ARBA" id="ARBA00023027"/>
    </source>
</evidence>
<dbReference type="Proteomes" id="UP000319801">
    <property type="component" value="Unassembled WGS sequence"/>
</dbReference>
<protein>
    <recommendedName>
        <fullName evidence="7">Glyceraldehyde-3-phosphate dehydrogenase</fullName>
        <ecNumber evidence="6">1.2.1.12</ecNumber>
    </recommendedName>
    <alternativeName>
        <fullName evidence="17">Peptidyl-cysteine S-nitrosylase GAPDH</fullName>
    </alternativeName>
</protein>
<dbReference type="PANTHER" id="PTHR10836">
    <property type="entry name" value="GLYCERALDEHYDE 3-PHOSPHATE DEHYDROGENASE"/>
    <property type="match status" value="1"/>
</dbReference>
<comment type="catalytic activity">
    <reaction evidence="18">
        <text>D-glyceraldehyde 3-phosphate + phosphate + NAD(+) = (2R)-3-phospho-glyceroyl phosphate + NADH + H(+)</text>
        <dbReference type="Rhea" id="RHEA:10300"/>
        <dbReference type="ChEBI" id="CHEBI:15378"/>
        <dbReference type="ChEBI" id="CHEBI:43474"/>
        <dbReference type="ChEBI" id="CHEBI:57540"/>
        <dbReference type="ChEBI" id="CHEBI:57604"/>
        <dbReference type="ChEBI" id="CHEBI:57945"/>
        <dbReference type="ChEBI" id="CHEBI:59776"/>
        <dbReference type="EC" id="1.2.1.12"/>
    </reaction>
</comment>
<evidence type="ECO:0000256" key="10">
    <source>
        <dbReference type="ARBA" id="ARBA00022703"/>
    </source>
</evidence>
<evidence type="ECO:0000256" key="2">
    <source>
        <dbReference type="ARBA" id="ARBA00004245"/>
    </source>
</evidence>
<dbReference type="GO" id="GO:0005829">
    <property type="term" value="C:cytosol"/>
    <property type="evidence" value="ECO:0007669"/>
    <property type="project" value="UniProtKB-SubCell"/>
</dbReference>
<keyword evidence="14" id="KW-0324">Glycolysis</keyword>
<comment type="pathway">
    <text evidence="4">Carbohydrate degradation; glycolysis; pyruvate from D-glyceraldehyde 3-phosphate: step 1/5.</text>
</comment>
<evidence type="ECO:0000256" key="20">
    <source>
        <dbReference type="SAM" id="SignalP"/>
    </source>
</evidence>
<comment type="caution">
    <text evidence="22">The sequence shown here is derived from an EMBL/GenBank/DDBJ whole genome shotgun (WGS) entry which is preliminary data.</text>
</comment>
<proteinExistence type="inferred from homology"/>
<evidence type="ECO:0000256" key="18">
    <source>
        <dbReference type="ARBA" id="ARBA00047698"/>
    </source>
</evidence>
<evidence type="ECO:0000256" key="12">
    <source>
        <dbReference type="ARBA" id="ARBA00023002"/>
    </source>
</evidence>
<evidence type="ECO:0000256" key="4">
    <source>
        <dbReference type="ARBA" id="ARBA00004869"/>
    </source>
</evidence>
<evidence type="ECO:0000256" key="15">
    <source>
        <dbReference type="ARBA" id="ARBA00023212"/>
    </source>
</evidence>
<reference evidence="22 23" key="1">
    <citation type="journal article" date="2019" name="Genome Biol. Evol.">
        <title>Whole-Genome Sequencing of the Giant Devil Catfish, Bagarius yarrelli.</title>
        <authorList>
            <person name="Jiang W."/>
            <person name="Lv Y."/>
            <person name="Cheng L."/>
            <person name="Yang K."/>
            <person name="Chao B."/>
            <person name="Wang X."/>
            <person name="Li Y."/>
            <person name="Pan X."/>
            <person name="You X."/>
            <person name="Zhang Y."/>
            <person name="Yang J."/>
            <person name="Li J."/>
            <person name="Zhang X."/>
            <person name="Liu S."/>
            <person name="Sun C."/>
            <person name="Yang J."/>
            <person name="Shi Q."/>
        </authorList>
    </citation>
    <scope>NUCLEOTIDE SEQUENCE [LARGE SCALE GENOMIC DNA]</scope>
    <source>
        <strain evidence="22">JWS20170419001</strain>
        <tissue evidence="22">Muscle</tissue>
    </source>
</reference>
<evidence type="ECO:0000256" key="9">
    <source>
        <dbReference type="ARBA" id="ARBA00022679"/>
    </source>
</evidence>
<dbReference type="GO" id="GO:0004365">
    <property type="term" value="F:glyceraldehyde-3-phosphate dehydrogenase (NAD+) (phosphorylating) activity"/>
    <property type="evidence" value="ECO:0007669"/>
    <property type="project" value="UniProtKB-EC"/>
</dbReference>
<keyword evidence="13" id="KW-0520">NAD</keyword>
<evidence type="ECO:0000256" key="1">
    <source>
        <dbReference type="ARBA" id="ARBA00004123"/>
    </source>
</evidence>
<evidence type="ECO:0000256" key="7">
    <source>
        <dbReference type="ARBA" id="ARBA00021022"/>
    </source>
</evidence>